<dbReference type="EMBL" id="MCOG01000101">
    <property type="protein sequence ID" value="ORY48806.1"/>
    <property type="molecule type" value="Genomic_DNA"/>
</dbReference>
<keyword evidence="1" id="KW-0472">Membrane</keyword>
<reference evidence="2 3" key="1">
    <citation type="submission" date="2016-08" db="EMBL/GenBank/DDBJ databases">
        <title>A Parts List for Fungal Cellulosomes Revealed by Comparative Genomics.</title>
        <authorList>
            <consortium name="DOE Joint Genome Institute"/>
            <person name="Haitjema C.H."/>
            <person name="Gilmore S.P."/>
            <person name="Henske J.K."/>
            <person name="Solomon K.V."/>
            <person name="De Groot R."/>
            <person name="Kuo A."/>
            <person name="Mondo S.J."/>
            <person name="Salamov A.A."/>
            <person name="Labutti K."/>
            <person name="Zhao Z."/>
            <person name="Chiniquy J."/>
            <person name="Barry K."/>
            <person name="Brewer H.M."/>
            <person name="Purvine S.O."/>
            <person name="Wright A.T."/>
            <person name="Boxma B."/>
            <person name="Van Alen T."/>
            <person name="Hackstein J.H."/>
            <person name="Baker S.E."/>
            <person name="Grigoriev I.V."/>
            <person name="O'Malley M.A."/>
        </authorList>
    </citation>
    <scope>NUCLEOTIDE SEQUENCE [LARGE SCALE GENOMIC DNA]</scope>
    <source>
        <strain evidence="2 3">G1</strain>
    </source>
</reference>
<proteinExistence type="predicted"/>
<keyword evidence="1" id="KW-0812">Transmembrane</keyword>
<sequence length="126" mass="14911">MLLKDYRKKLVKAADDYPVHIGDYIWIIFEEENFSISTSNISGELIFSKQNYLEWTYEILIIQIDLIKLYNIRNINEKDKFSLICSMPIFVINHIYIIVSICIYGRLSRKSNHDCTKNVATLQFTH</sequence>
<keyword evidence="1" id="KW-1133">Transmembrane helix</keyword>
<evidence type="ECO:0000313" key="2">
    <source>
        <dbReference type="EMBL" id="ORY48806.1"/>
    </source>
</evidence>
<dbReference type="Proteomes" id="UP000193920">
    <property type="component" value="Unassembled WGS sequence"/>
</dbReference>
<name>A0A1Y2CPC7_9FUNG</name>
<organism evidence="2 3">
    <name type="scientific">Neocallimastix californiae</name>
    <dbReference type="NCBI Taxonomy" id="1754190"/>
    <lineage>
        <taxon>Eukaryota</taxon>
        <taxon>Fungi</taxon>
        <taxon>Fungi incertae sedis</taxon>
        <taxon>Chytridiomycota</taxon>
        <taxon>Chytridiomycota incertae sedis</taxon>
        <taxon>Neocallimastigomycetes</taxon>
        <taxon>Neocallimastigales</taxon>
        <taxon>Neocallimastigaceae</taxon>
        <taxon>Neocallimastix</taxon>
    </lineage>
</organism>
<feature type="transmembrane region" description="Helical" evidence="1">
    <location>
        <begin position="81"/>
        <end position="107"/>
    </location>
</feature>
<evidence type="ECO:0000256" key="1">
    <source>
        <dbReference type="SAM" id="Phobius"/>
    </source>
</evidence>
<dbReference type="AlphaFoldDB" id="A0A1Y2CPC7"/>
<evidence type="ECO:0000313" key="3">
    <source>
        <dbReference type="Proteomes" id="UP000193920"/>
    </source>
</evidence>
<protein>
    <submittedName>
        <fullName evidence="2">Uncharacterized protein</fullName>
    </submittedName>
</protein>
<accession>A0A1Y2CPC7</accession>
<comment type="caution">
    <text evidence="2">The sequence shown here is derived from an EMBL/GenBank/DDBJ whole genome shotgun (WGS) entry which is preliminary data.</text>
</comment>
<gene>
    <name evidence="2" type="ORF">LY90DRAFT_703140</name>
</gene>
<keyword evidence="3" id="KW-1185">Reference proteome</keyword>